<evidence type="ECO:0008006" key="5">
    <source>
        <dbReference type="Google" id="ProtNLM"/>
    </source>
</evidence>
<evidence type="ECO:0000313" key="3">
    <source>
        <dbReference type="EMBL" id="ETW11759.1"/>
    </source>
</evidence>
<sequence length="188" mass="19247">MNAPKDSKDKGPIYMRFRSALTLGAAVATLAACAQINETFGARPDTAPTPTAQPAPNQAPAATTPRPPSQERFPSAQARTADEFDTTTDEERAAATAPAETGGGGGSLGTTVASLGDPSSPGFWLETPLVETETEGRVVYTATGASANVTLRPIPGESGSGSRISLSAMRVLEAPLTDLPTLEVYADG</sequence>
<keyword evidence="4" id="KW-1185">Reference proteome</keyword>
<evidence type="ECO:0000256" key="1">
    <source>
        <dbReference type="SAM" id="MobiDB-lite"/>
    </source>
</evidence>
<dbReference type="eggNOG" id="ENOG5032RT9">
    <property type="taxonomic scope" value="Bacteria"/>
</dbReference>
<dbReference type="AlphaFoldDB" id="W4HGD2"/>
<feature type="chain" id="PRO_5004842071" description="D-galactarate dehydratase" evidence="2">
    <location>
        <begin position="35"/>
        <end position="188"/>
    </location>
</feature>
<feature type="compositionally biased region" description="Low complexity" evidence="1">
    <location>
        <begin position="42"/>
        <end position="64"/>
    </location>
</feature>
<dbReference type="EMBL" id="AQQW01000010">
    <property type="protein sequence ID" value="ETW11759.1"/>
    <property type="molecule type" value="Genomic_DNA"/>
</dbReference>
<protein>
    <recommendedName>
        <fullName evidence="5">D-galactarate dehydratase</fullName>
    </recommendedName>
</protein>
<feature type="signal peptide" evidence="2">
    <location>
        <begin position="1"/>
        <end position="34"/>
    </location>
</feature>
<dbReference type="Proteomes" id="UP000019063">
    <property type="component" value="Unassembled WGS sequence"/>
</dbReference>
<evidence type="ECO:0000256" key="2">
    <source>
        <dbReference type="SAM" id="SignalP"/>
    </source>
</evidence>
<dbReference type="PATRIC" id="fig|1317118.6.peg.3283"/>
<accession>W4HGD2</accession>
<proteinExistence type="predicted"/>
<keyword evidence="2" id="KW-0732">Signal</keyword>
<name>W4HGD2_9RHOB</name>
<dbReference type="STRING" id="1379903.ATO8_15968"/>
<organism evidence="3 4">
    <name type="scientific">Roseivivax marinus</name>
    <dbReference type="NCBI Taxonomy" id="1379903"/>
    <lineage>
        <taxon>Bacteria</taxon>
        <taxon>Pseudomonadati</taxon>
        <taxon>Pseudomonadota</taxon>
        <taxon>Alphaproteobacteria</taxon>
        <taxon>Rhodobacterales</taxon>
        <taxon>Roseobacteraceae</taxon>
        <taxon>Roseivivax</taxon>
    </lineage>
</organism>
<reference evidence="3 4" key="1">
    <citation type="journal article" date="2014" name="Antonie Van Leeuwenhoek">
        <title>Roseivivax atlanticus sp. nov., isolated from surface seawater of the Atlantic Ocean.</title>
        <authorList>
            <person name="Li G."/>
            <person name="Lai Q."/>
            <person name="Liu X."/>
            <person name="Sun F."/>
            <person name="Shao Z."/>
        </authorList>
    </citation>
    <scope>NUCLEOTIDE SEQUENCE [LARGE SCALE GENOMIC DNA]</scope>
    <source>
        <strain evidence="3 4">22II-s10s</strain>
    </source>
</reference>
<gene>
    <name evidence="3" type="ORF">ATO8_15968</name>
</gene>
<evidence type="ECO:0000313" key="4">
    <source>
        <dbReference type="Proteomes" id="UP000019063"/>
    </source>
</evidence>
<comment type="caution">
    <text evidence="3">The sequence shown here is derived from an EMBL/GenBank/DDBJ whole genome shotgun (WGS) entry which is preliminary data.</text>
</comment>
<dbReference type="PROSITE" id="PS51257">
    <property type="entry name" value="PROKAR_LIPOPROTEIN"/>
    <property type="match status" value="1"/>
</dbReference>
<feature type="region of interest" description="Disordered" evidence="1">
    <location>
        <begin position="41"/>
        <end position="115"/>
    </location>
</feature>